<dbReference type="GO" id="GO:0006909">
    <property type="term" value="P:phagocytosis"/>
    <property type="evidence" value="ECO:0007669"/>
    <property type="project" value="UniProtKB-ARBA"/>
</dbReference>
<dbReference type="Gene3D" id="3.90.640.10">
    <property type="entry name" value="Actin, Chain A, domain 4"/>
    <property type="match status" value="1"/>
</dbReference>
<dbReference type="InterPro" id="IPR004001">
    <property type="entry name" value="Actin_CS"/>
</dbReference>
<dbReference type="FunFam" id="3.30.420.40:FF:000050">
    <property type="entry name" value="Actin, alpha skeletal muscle"/>
    <property type="match status" value="1"/>
</dbReference>
<sequence length="301" mass="33306">MQHGTTTNWDHTELLWQHAFNKLHVYPEEHPIMVTEAPLNPKANREKIVQLAFETFNTPAAFVSLEPVLSLVASGGNTGLVLHIGEGCCTTLASLDGYMIQRCTQRTDLAGRALTEFLGRLLGERGYALGTEAEMEVARDIKEKHCYVARDLDAETEAAASRAALERYRLPDGHTLLLGSERFRCAELLFRPGLMGREELGVHEMVHLAGQSAEVGERMELYSRVLLSGGSTLFPGLEDRLQQELAALVPPSLKVRVIAPPERGRLVWIGGSILASLSHCLWISKEEYEETGPIIVHSKCI</sequence>
<accession>A0A6B2LBE7</accession>
<evidence type="ECO:0008006" key="3">
    <source>
        <dbReference type="Google" id="ProtNLM"/>
    </source>
</evidence>
<dbReference type="InterPro" id="IPR004000">
    <property type="entry name" value="Actin"/>
</dbReference>
<dbReference type="Gene3D" id="3.30.420.40">
    <property type="match status" value="2"/>
</dbReference>
<dbReference type="Pfam" id="PF00022">
    <property type="entry name" value="Actin"/>
    <property type="match status" value="1"/>
</dbReference>
<dbReference type="FunFam" id="3.90.640.10:FF:000007">
    <property type="entry name" value="Actin like 7B"/>
    <property type="match status" value="1"/>
</dbReference>
<reference evidence="2" key="1">
    <citation type="journal article" date="2020" name="J. Eukaryot. Microbiol.">
        <title>De novo Sequencing, Assembly and Annotation of the Transcriptome for the Free-Living Testate Amoeba Arcella intermedia.</title>
        <authorList>
            <person name="Ribeiro G.M."/>
            <person name="Porfirio-Sousa A.L."/>
            <person name="Maurer-Alcala X.X."/>
            <person name="Katz L.A."/>
            <person name="Lahr D.J.G."/>
        </authorList>
    </citation>
    <scope>NUCLEOTIDE SEQUENCE</scope>
</reference>
<proteinExistence type="inferred from homology"/>
<dbReference type="InterPro" id="IPR043129">
    <property type="entry name" value="ATPase_NBD"/>
</dbReference>
<dbReference type="EMBL" id="GIBP01005367">
    <property type="protein sequence ID" value="NDV34336.1"/>
    <property type="molecule type" value="Transcribed_RNA"/>
</dbReference>
<dbReference type="PRINTS" id="PR00190">
    <property type="entry name" value="ACTIN"/>
</dbReference>
<protein>
    <recommendedName>
        <fullName evidence="3">Actin</fullName>
    </recommendedName>
</protein>
<evidence type="ECO:0000313" key="2">
    <source>
        <dbReference type="EMBL" id="NDV34336.1"/>
    </source>
</evidence>
<comment type="similarity">
    <text evidence="1">Belongs to the actin family.</text>
</comment>
<dbReference type="PROSITE" id="PS01132">
    <property type="entry name" value="ACTINS_ACT_LIKE"/>
    <property type="match status" value="1"/>
</dbReference>
<dbReference type="PROSITE" id="PS00432">
    <property type="entry name" value="ACTINS_2"/>
    <property type="match status" value="1"/>
</dbReference>
<organism evidence="2">
    <name type="scientific">Arcella intermedia</name>
    <dbReference type="NCBI Taxonomy" id="1963864"/>
    <lineage>
        <taxon>Eukaryota</taxon>
        <taxon>Amoebozoa</taxon>
        <taxon>Tubulinea</taxon>
        <taxon>Elardia</taxon>
        <taxon>Arcellinida</taxon>
        <taxon>Sphaerothecina</taxon>
        <taxon>Arcellidae</taxon>
        <taxon>Arcella</taxon>
    </lineage>
</organism>
<dbReference type="SUPFAM" id="SSF53067">
    <property type="entry name" value="Actin-like ATPase domain"/>
    <property type="match status" value="2"/>
</dbReference>
<name>A0A6B2LBE7_9EUKA</name>
<dbReference type="SMART" id="SM00268">
    <property type="entry name" value="ACTIN"/>
    <property type="match status" value="1"/>
</dbReference>
<dbReference type="GO" id="GO:0015629">
    <property type="term" value="C:actin cytoskeleton"/>
    <property type="evidence" value="ECO:0007669"/>
    <property type="project" value="UniProtKB-ARBA"/>
</dbReference>
<dbReference type="InterPro" id="IPR020902">
    <property type="entry name" value="Actin/actin-like_CS"/>
</dbReference>
<evidence type="ECO:0000256" key="1">
    <source>
        <dbReference type="RuleBase" id="RU000487"/>
    </source>
</evidence>
<dbReference type="PANTHER" id="PTHR11937">
    <property type="entry name" value="ACTIN"/>
    <property type="match status" value="1"/>
</dbReference>
<dbReference type="AlphaFoldDB" id="A0A6B2LBE7"/>